<name>A0ABD3A2L4_9GENT</name>
<organism evidence="2 3">
    <name type="scientific">Cinchona calisaya</name>
    <dbReference type="NCBI Taxonomy" id="153742"/>
    <lineage>
        <taxon>Eukaryota</taxon>
        <taxon>Viridiplantae</taxon>
        <taxon>Streptophyta</taxon>
        <taxon>Embryophyta</taxon>
        <taxon>Tracheophyta</taxon>
        <taxon>Spermatophyta</taxon>
        <taxon>Magnoliopsida</taxon>
        <taxon>eudicotyledons</taxon>
        <taxon>Gunneridae</taxon>
        <taxon>Pentapetalae</taxon>
        <taxon>asterids</taxon>
        <taxon>lamiids</taxon>
        <taxon>Gentianales</taxon>
        <taxon>Rubiaceae</taxon>
        <taxon>Cinchonoideae</taxon>
        <taxon>Cinchoneae</taxon>
        <taxon>Cinchona</taxon>
    </lineage>
</organism>
<feature type="compositionally biased region" description="Low complexity" evidence="1">
    <location>
        <begin position="118"/>
        <end position="137"/>
    </location>
</feature>
<gene>
    <name evidence="2" type="ORF">ACH5RR_013409</name>
</gene>
<protein>
    <recommendedName>
        <fullName evidence="4">Fungal-type protein kinase domain-containing protein</fullName>
    </recommendedName>
</protein>
<sequence length="215" mass="24167">MQGIDTTQYHRLWDYATTVREGHPESKVKLMIDRPNENERETFLRMYYYLYALKQGFLDGCRPIIGLDGCFLKSAFGDGDQFEMDSGSYGTFVVDLENTRGAFLGGKTQNAAEGINESKVLSGSQSASSQNSQQQPSGVESTTAARRNPKTTAPRRNPPSSWTKKTPQQQTSLALDILYWYRKSFVLPPPPRELDEDMGYLRSVICNSRSGRVEA</sequence>
<dbReference type="Proteomes" id="UP001630127">
    <property type="component" value="Unassembled WGS sequence"/>
</dbReference>
<feature type="compositionally biased region" description="Polar residues" evidence="1">
    <location>
        <begin position="158"/>
        <end position="169"/>
    </location>
</feature>
<dbReference type="EMBL" id="JBJUIK010000006">
    <property type="protein sequence ID" value="KAL3525037.1"/>
    <property type="molecule type" value="Genomic_DNA"/>
</dbReference>
<reference evidence="2 3" key="1">
    <citation type="submission" date="2024-11" db="EMBL/GenBank/DDBJ databases">
        <title>A near-complete genome assembly of Cinchona calisaya.</title>
        <authorList>
            <person name="Lian D.C."/>
            <person name="Zhao X.W."/>
            <person name="Wei L."/>
        </authorList>
    </citation>
    <scope>NUCLEOTIDE SEQUENCE [LARGE SCALE GENOMIC DNA]</scope>
    <source>
        <tissue evidence="2">Nenye</tissue>
    </source>
</reference>
<evidence type="ECO:0000256" key="1">
    <source>
        <dbReference type="SAM" id="MobiDB-lite"/>
    </source>
</evidence>
<dbReference type="PANTHER" id="PTHR31973">
    <property type="entry name" value="POLYPROTEIN, PUTATIVE-RELATED"/>
    <property type="match status" value="1"/>
</dbReference>
<feature type="region of interest" description="Disordered" evidence="1">
    <location>
        <begin position="117"/>
        <end position="169"/>
    </location>
</feature>
<evidence type="ECO:0000313" key="2">
    <source>
        <dbReference type="EMBL" id="KAL3525037.1"/>
    </source>
</evidence>
<keyword evidence="3" id="KW-1185">Reference proteome</keyword>
<accession>A0ABD3A2L4</accession>
<comment type="caution">
    <text evidence="2">The sequence shown here is derived from an EMBL/GenBank/DDBJ whole genome shotgun (WGS) entry which is preliminary data.</text>
</comment>
<dbReference type="PANTHER" id="PTHR31973:SF187">
    <property type="entry name" value="MUTATOR TRANSPOSASE MUDRA PROTEIN"/>
    <property type="match status" value="1"/>
</dbReference>
<proteinExistence type="predicted"/>
<evidence type="ECO:0008006" key="4">
    <source>
        <dbReference type="Google" id="ProtNLM"/>
    </source>
</evidence>
<evidence type="ECO:0000313" key="3">
    <source>
        <dbReference type="Proteomes" id="UP001630127"/>
    </source>
</evidence>
<dbReference type="AlphaFoldDB" id="A0ABD3A2L4"/>